<dbReference type="InterPro" id="IPR011009">
    <property type="entry name" value="Kinase-like_dom_sf"/>
</dbReference>
<sequence>MMKENKSNKEKTQQTGLSKNSQDVMMMPKEATMFESAPRKELANEVAVKIVNTKQVPREFAQRFLPREIQNHTPLPPHKNVVRVYENFTTGNRVYVIMEYCERGDLLDLINQKIGENQRGIGEDLARKIFRQMCEGIKHVHSNEIAHRDLKCENILIDHNGDSKITDFGFSCKFNDKSVLLKTSCGSYAYTAPEVIKCKSYNGFKADIWSMGIILFAMLNGRLPFSDVHLAAMEEEMKMQRLCFERTVSFESMMLVRKILQYNSTQRPSLGEIIEDPWITGRKPIPRQLNKPKWVNPYQGKKDEAASQKAICYKTTSADERNLNTTVTIGNGSRETITLRSRSEKHRKNIWTSGPSPYINAQSRRPCTWPVPERPVKVHSRRDSSKKYSRVPSYGTSVEKSEKRKIVEHSKIKFSEISSTDDSSRIGQYTKWLMEK</sequence>
<dbReference type="GO" id="GO:0005524">
    <property type="term" value="F:ATP binding"/>
    <property type="evidence" value="ECO:0007669"/>
    <property type="project" value="UniProtKB-KW"/>
</dbReference>
<accession>A0ABD3V784</accession>
<evidence type="ECO:0000256" key="3">
    <source>
        <dbReference type="SAM" id="MobiDB-lite"/>
    </source>
</evidence>
<dbReference type="PROSITE" id="PS00108">
    <property type="entry name" value="PROTEIN_KINASE_ST"/>
    <property type="match status" value="1"/>
</dbReference>
<dbReference type="EMBL" id="JBJQND010000013">
    <property type="protein sequence ID" value="KAL3856453.1"/>
    <property type="molecule type" value="Genomic_DNA"/>
</dbReference>
<dbReference type="Pfam" id="PF00069">
    <property type="entry name" value="Pkinase"/>
    <property type="match status" value="1"/>
</dbReference>
<feature type="region of interest" description="Disordered" evidence="3">
    <location>
        <begin position="371"/>
        <end position="402"/>
    </location>
</feature>
<evidence type="ECO:0000313" key="6">
    <source>
        <dbReference type="Proteomes" id="UP001634394"/>
    </source>
</evidence>
<evidence type="ECO:0000313" key="5">
    <source>
        <dbReference type="EMBL" id="KAL3856453.1"/>
    </source>
</evidence>
<keyword evidence="6" id="KW-1185">Reference proteome</keyword>
<dbReference type="SUPFAM" id="SSF56112">
    <property type="entry name" value="Protein kinase-like (PK-like)"/>
    <property type="match status" value="1"/>
</dbReference>
<protein>
    <recommendedName>
        <fullName evidence="4">Protein kinase domain-containing protein</fullName>
    </recommendedName>
</protein>
<dbReference type="PANTHER" id="PTHR24346:SF84">
    <property type="entry name" value="TESTIS SPECIFIC SERINE KINASE 5"/>
    <property type="match status" value="1"/>
</dbReference>
<keyword evidence="1" id="KW-0547">Nucleotide-binding</keyword>
<dbReference type="Proteomes" id="UP001634394">
    <property type="component" value="Unassembled WGS sequence"/>
</dbReference>
<feature type="compositionally biased region" description="Basic and acidic residues" evidence="3">
    <location>
        <begin position="1"/>
        <end position="12"/>
    </location>
</feature>
<dbReference type="PANTHER" id="PTHR24346">
    <property type="entry name" value="MAP/MICROTUBULE AFFINITY-REGULATING KINASE"/>
    <property type="match status" value="1"/>
</dbReference>
<feature type="compositionally biased region" description="Polar residues" evidence="3">
    <location>
        <begin position="13"/>
        <end position="23"/>
    </location>
</feature>
<evidence type="ECO:0000259" key="4">
    <source>
        <dbReference type="PROSITE" id="PS50011"/>
    </source>
</evidence>
<reference evidence="5 6" key="1">
    <citation type="submission" date="2024-11" db="EMBL/GenBank/DDBJ databases">
        <title>Chromosome-level genome assembly of the freshwater bivalve Anodonta woodiana.</title>
        <authorList>
            <person name="Chen X."/>
        </authorList>
    </citation>
    <scope>NUCLEOTIDE SEQUENCE [LARGE SCALE GENOMIC DNA]</scope>
    <source>
        <strain evidence="5">MN2024</strain>
        <tissue evidence="5">Gills</tissue>
    </source>
</reference>
<dbReference type="SMART" id="SM00220">
    <property type="entry name" value="S_TKc"/>
    <property type="match status" value="1"/>
</dbReference>
<proteinExistence type="predicted"/>
<comment type="caution">
    <text evidence="5">The sequence shown here is derived from an EMBL/GenBank/DDBJ whole genome shotgun (WGS) entry which is preliminary data.</text>
</comment>
<feature type="domain" description="Protein kinase" evidence="4">
    <location>
        <begin position="1"/>
        <end position="279"/>
    </location>
</feature>
<dbReference type="Gene3D" id="1.10.510.10">
    <property type="entry name" value="Transferase(Phosphotransferase) domain 1"/>
    <property type="match status" value="1"/>
</dbReference>
<dbReference type="FunFam" id="1.10.510.10:FF:000571">
    <property type="entry name" value="Maternal embryonic leucine zipper kinase"/>
    <property type="match status" value="1"/>
</dbReference>
<dbReference type="InterPro" id="IPR000719">
    <property type="entry name" value="Prot_kinase_dom"/>
</dbReference>
<dbReference type="InterPro" id="IPR008271">
    <property type="entry name" value="Ser/Thr_kinase_AS"/>
</dbReference>
<dbReference type="AlphaFoldDB" id="A0ABD3V784"/>
<evidence type="ECO:0000256" key="1">
    <source>
        <dbReference type="ARBA" id="ARBA00022741"/>
    </source>
</evidence>
<feature type="non-terminal residue" evidence="5">
    <location>
        <position position="436"/>
    </location>
</feature>
<organism evidence="5 6">
    <name type="scientific">Sinanodonta woodiana</name>
    <name type="common">Chinese pond mussel</name>
    <name type="synonym">Anodonta woodiana</name>
    <dbReference type="NCBI Taxonomy" id="1069815"/>
    <lineage>
        <taxon>Eukaryota</taxon>
        <taxon>Metazoa</taxon>
        <taxon>Spiralia</taxon>
        <taxon>Lophotrochozoa</taxon>
        <taxon>Mollusca</taxon>
        <taxon>Bivalvia</taxon>
        <taxon>Autobranchia</taxon>
        <taxon>Heteroconchia</taxon>
        <taxon>Palaeoheterodonta</taxon>
        <taxon>Unionida</taxon>
        <taxon>Unionoidea</taxon>
        <taxon>Unionidae</taxon>
        <taxon>Unioninae</taxon>
        <taxon>Sinanodonta</taxon>
    </lineage>
</organism>
<gene>
    <name evidence="5" type="ORF">ACJMK2_011210</name>
</gene>
<keyword evidence="2" id="KW-0067">ATP-binding</keyword>
<name>A0ABD3V784_SINWO</name>
<evidence type="ECO:0000256" key="2">
    <source>
        <dbReference type="ARBA" id="ARBA00022840"/>
    </source>
</evidence>
<feature type="region of interest" description="Disordered" evidence="3">
    <location>
        <begin position="1"/>
        <end position="25"/>
    </location>
</feature>
<dbReference type="PROSITE" id="PS50011">
    <property type="entry name" value="PROTEIN_KINASE_DOM"/>
    <property type="match status" value="1"/>
</dbReference>